<feature type="compositionally biased region" description="Low complexity" evidence="1">
    <location>
        <begin position="350"/>
        <end position="378"/>
    </location>
</feature>
<dbReference type="Proteomes" id="UP001501676">
    <property type="component" value="Unassembled WGS sequence"/>
</dbReference>
<dbReference type="PANTHER" id="PTHR36844">
    <property type="entry name" value="PROTEASE PRSW"/>
    <property type="match status" value="1"/>
</dbReference>
<sequence length="378" mass="36945">MQWRRDLWLVVLAIGAGAFAAGERILAASDQPGLVTPVLVVGLATAPAAFYAACLGRQLRFTLPTWVVVASAAVAALLGAGMAGLLAYPVLDELGPVSTVAVALVKESVTLLVPLAVLFALPTRRAADGLLVGAAAGVGFAVAETVGYLVTSPDVVGPTAHAVLVRGLLSPAAHLAWAGIVAAALWLAALEHWSGRALRRLVLAMSGVVVLRALWESADSVPVRVLLTALSALLLGWVMVRIIGPRRGVPTRVLARPGAATDGAAESPARPAAAAGAHPAAPVGARPAAPAGARPVAAGVGARPAGATGGASSAGAADPAPIPPSSAAAPAPSATPTPAAPDPAAPDPAAPSSSAAREATVDPSAAATTASGSGTSKA</sequence>
<feature type="transmembrane region" description="Helical" evidence="2">
    <location>
        <begin position="171"/>
        <end position="190"/>
    </location>
</feature>
<feature type="compositionally biased region" description="Pro residues" evidence="1">
    <location>
        <begin position="333"/>
        <end position="349"/>
    </location>
</feature>
<proteinExistence type="predicted"/>
<feature type="transmembrane region" description="Helical" evidence="2">
    <location>
        <begin position="66"/>
        <end position="88"/>
    </location>
</feature>
<evidence type="ECO:0000313" key="4">
    <source>
        <dbReference type="Proteomes" id="UP001501676"/>
    </source>
</evidence>
<dbReference type="InterPro" id="IPR026898">
    <property type="entry name" value="PrsW"/>
</dbReference>
<comment type="caution">
    <text evidence="3">The sequence shown here is derived from an EMBL/GenBank/DDBJ whole genome shotgun (WGS) entry which is preliminary data.</text>
</comment>
<evidence type="ECO:0000256" key="1">
    <source>
        <dbReference type="SAM" id="MobiDB-lite"/>
    </source>
</evidence>
<keyword evidence="4" id="KW-1185">Reference proteome</keyword>
<feature type="transmembrane region" description="Helical" evidence="2">
    <location>
        <begin position="197"/>
        <end position="215"/>
    </location>
</feature>
<dbReference type="PANTHER" id="PTHR36844:SF1">
    <property type="entry name" value="PROTEASE PRSW"/>
    <property type="match status" value="1"/>
</dbReference>
<protein>
    <recommendedName>
        <fullName evidence="5">PrsW family intramembrane metalloprotease</fullName>
    </recommendedName>
</protein>
<dbReference type="Pfam" id="PF13367">
    <property type="entry name" value="PrsW-protease"/>
    <property type="match status" value="1"/>
</dbReference>
<dbReference type="RefSeq" id="WP_345728346.1">
    <property type="nucleotide sequence ID" value="NZ_BAAAYN010000017.1"/>
</dbReference>
<feature type="transmembrane region" description="Helical" evidence="2">
    <location>
        <begin position="130"/>
        <end position="151"/>
    </location>
</feature>
<keyword evidence="2" id="KW-0812">Transmembrane</keyword>
<evidence type="ECO:0000256" key="2">
    <source>
        <dbReference type="SAM" id="Phobius"/>
    </source>
</evidence>
<feature type="transmembrane region" description="Helical" evidence="2">
    <location>
        <begin position="221"/>
        <end position="240"/>
    </location>
</feature>
<gene>
    <name evidence="3" type="ORF">GCM10020369_26410</name>
</gene>
<keyword evidence="2" id="KW-1133">Transmembrane helix</keyword>
<evidence type="ECO:0008006" key="5">
    <source>
        <dbReference type="Google" id="ProtNLM"/>
    </source>
</evidence>
<accession>A0ABP6SWY0</accession>
<reference evidence="4" key="1">
    <citation type="journal article" date="2019" name="Int. J. Syst. Evol. Microbiol.">
        <title>The Global Catalogue of Microorganisms (GCM) 10K type strain sequencing project: providing services to taxonomists for standard genome sequencing and annotation.</title>
        <authorList>
            <consortium name="The Broad Institute Genomics Platform"/>
            <consortium name="The Broad Institute Genome Sequencing Center for Infectious Disease"/>
            <person name="Wu L."/>
            <person name="Ma J."/>
        </authorList>
    </citation>
    <scope>NUCLEOTIDE SEQUENCE [LARGE SCALE GENOMIC DNA]</scope>
    <source>
        <strain evidence="4">JCM 9458</strain>
    </source>
</reference>
<feature type="transmembrane region" description="Helical" evidence="2">
    <location>
        <begin position="100"/>
        <end position="121"/>
    </location>
</feature>
<dbReference type="EMBL" id="BAAAYN010000017">
    <property type="protein sequence ID" value="GAA3386735.1"/>
    <property type="molecule type" value="Genomic_DNA"/>
</dbReference>
<name>A0ABP6SWY0_9ACTN</name>
<organism evidence="3 4">
    <name type="scientific">Cryptosporangium minutisporangium</name>
    <dbReference type="NCBI Taxonomy" id="113569"/>
    <lineage>
        <taxon>Bacteria</taxon>
        <taxon>Bacillati</taxon>
        <taxon>Actinomycetota</taxon>
        <taxon>Actinomycetes</taxon>
        <taxon>Cryptosporangiales</taxon>
        <taxon>Cryptosporangiaceae</taxon>
        <taxon>Cryptosporangium</taxon>
    </lineage>
</organism>
<feature type="compositionally biased region" description="Low complexity" evidence="1">
    <location>
        <begin position="263"/>
        <end position="332"/>
    </location>
</feature>
<evidence type="ECO:0000313" key="3">
    <source>
        <dbReference type="EMBL" id="GAA3386735.1"/>
    </source>
</evidence>
<keyword evidence="2" id="KW-0472">Membrane</keyword>
<feature type="transmembrane region" description="Helical" evidence="2">
    <location>
        <begin position="36"/>
        <end position="54"/>
    </location>
</feature>
<feature type="region of interest" description="Disordered" evidence="1">
    <location>
        <begin position="260"/>
        <end position="378"/>
    </location>
</feature>